<organism evidence="2 3">
    <name type="scientific">Methylocapsa palsarum</name>
    <dbReference type="NCBI Taxonomy" id="1612308"/>
    <lineage>
        <taxon>Bacteria</taxon>
        <taxon>Pseudomonadati</taxon>
        <taxon>Pseudomonadota</taxon>
        <taxon>Alphaproteobacteria</taxon>
        <taxon>Hyphomicrobiales</taxon>
        <taxon>Beijerinckiaceae</taxon>
        <taxon>Methylocapsa</taxon>
    </lineage>
</organism>
<proteinExistence type="predicted"/>
<dbReference type="Proteomes" id="UP000198755">
    <property type="component" value="Unassembled WGS sequence"/>
</dbReference>
<dbReference type="InterPro" id="IPR051680">
    <property type="entry name" value="ATP-dep_Glu-Cys_Ligase-2"/>
</dbReference>
<dbReference type="AlphaFoldDB" id="A0A1I3XVJ0"/>
<keyword evidence="3" id="KW-1185">Reference proteome</keyword>
<evidence type="ECO:0000313" key="2">
    <source>
        <dbReference type="EMBL" id="SFK23588.1"/>
    </source>
</evidence>
<evidence type="ECO:0000313" key="3">
    <source>
        <dbReference type="Proteomes" id="UP000198755"/>
    </source>
</evidence>
<reference evidence="2 3" key="1">
    <citation type="submission" date="2016-10" db="EMBL/GenBank/DDBJ databases">
        <authorList>
            <person name="de Groot N.N."/>
        </authorList>
    </citation>
    <scope>NUCLEOTIDE SEQUENCE [LARGE SCALE GENOMIC DNA]</scope>
    <source>
        <strain evidence="2 3">NE2</strain>
    </source>
</reference>
<feature type="domain" description="DUF403" evidence="1">
    <location>
        <begin position="1"/>
        <end position="317"/>
    </location>
</feature>
<dbReference type="STRING" id="1612308.SAMN05444581_104116"/>
<dbReference type="PANTHER" id="PTHR34595">
    <property type="entry name" value="BLR5612 PROTEIN"/>
    <property type="match status" value="1"/>
</dbReference>
<dbReference type="EMBL" id="FOSN01000004">
    <property type="protein sequence ID" value="SFK23588.1"/>
    <property type="molecule type" value="Genomic_DNA"/>
</dbReference>
<name>A0A1I3XVJ0_9HYPH</name>
<sequence length="319" mass="36428">MLSRTADSLFWIARYVERADFLARIVEATQRLATLPASYSGMGTEWESALESSGAAEGFRATHKSVDEASVVEYLTFAADNPTSIRNCIEFARTNARAVRTALTVEVWEAINGAWIELDRFASRNAGRARYDREDLSQFLEFVKKTSLDYDGSVYRTMLRNDAYWFSRLGLFIERADNTARILDVKYHVLLPEDEAVGGSLDYFQWTAILRAVSALTAYHWVYRENVKPWLIADLLILKIEMPRSLIACYDNIVYFLDAIGREYGHVGASQKHAHSVLSRLSHSTTKEIFSTGLHEFITDFVENNDRLGKNINQQYLVY</sequence>
<protein>
    <submittedName>
        <fullName evidence="2">Uncharacterized conserved protein, Alpha-E superfamily</fullName>
    </submittedName>
</protein>
<evidence type="ECO:0000259" key="1">
    <source>
        <dbReference type="Pfam" id="PF04168"/>
    </source>
</evidence>
<dbReference type="OrthoDB" id="9803532at2"/>
<dbReference type="PANTHER" id="PTHR34595:SF7">
    <property type="entry name" value="SLL1039 PROTEIN"/>
    <property type="match status" value="1"/>
</dbReference>
<dbReference type="RefSeq" id="WP_091680022.1">
    <property type="nucleotide sequence ID" value="NZ_FOSN01000004.1"/>
</dbReference>
<gene>
    <name evidence="2" type="ORF">SAMN05444581_104116</name>
</gene>
<dbReference type="Pfam" id="PF04168">
    <property type="entry name" value="Alpha-E"/>
    <property type="match status" value="1"/>
</dbReference>
<dbReference type="InterPro" id="IPR007296">
    <property type="entry name" value="DUF403"/>
</dbReference>
<accession>A0A1I3XVJ0</accession>